<evidence type="ECO:0000313" key="2">
    <source>
        <dbReference type="Proteomes" id="UP000504637"/>
    </source>
</evidence>
<reference evidence="3" key="2">
    <citation type="submission" date="2020-04" db="EMBL/GenBank/DDBJ databases">
        <authorList>
            <consortium name="NCBI Genome Project"/>
        </authorList>
    </citation>
    <scope>NUCLEOTIDE SEQUENCE</scope>
    <source>
        <strain evidence="3">CBS 342.82</strain>
    </source>
</reference>
<accession>A0A6J3LRP9</accession>
<sequence>MHSASALRPHIMEHLRHPLKSLSRSNTSEEDEESTLPKRADTFPAAATATNDNHEPHHQQLQEQRTATPPIPIVTKANTTPLGPSHSSHSSTTSSESTEEPTTKPSRAQTLPTSATSAPTSAATTNKNNNGDTTKRQVKHSPESFYAAIHEGNSNRTTLAGAGKRRERRASKTSIVDSASLLGV</sequence>
<dbReference type="GeneID" id="54356888"/>
<proteinExistence type="predicted"/>
<name>A0A6J3LRP9_9PEZI</name>
<feature type="compositionally biased region" description="Low complexity" evidence="1">
    <location>
        <begin position="84"/>
        <end position="96"/>
    </location>
</feature>
<dbReference type="RefSeq" id="XP_033454990.1">
    <property type="nucleotide sequence ID" value="XM_033599089.1"/>
</dbReference>
<keyword evidence="2" id="KW-1185">Reference proteome</keyword>
<dbReference type="Proteomes" id="UP000504637">
    <property type="component" value="Unplaced"/>
</dbReference>
<feature type="region of interest" description="Disordered" evidence="1">
    <location>
        <begin position="1"/>
        <end position="184"/>
    </location>
</feature>
<protein>
    <submittedName>
        <fullName evidence="3">Uncharacterized protein</fullName>
    </submittedName>
</protein>
<reference evidence="3" key="1">
    <citation type="submission" date="2020-01" db="EMBL/GenBank/DDBJ databases">
        <authorList>
            <consortium name="DOE Joint Genome Institute"/>
            <person name="Haridas S."/>
            <person name="Albert R."/>
            <person name="Binder M."/>
            <person name="Bloem J."/>
            <person name="Labutti K."/>
            <person name="Salamov A."/>
            <person name="Andreopoulos B."/>
            <person name="Baker S.E."/>
            <person name="Barry K."/>
            <person name="Bills G."/>
            <person name="Bluhm B.H."/>
            <person name="Cannon C."/>
            <person name="Castanera R."/>
            <person name="Culley D.E."/>
            <person name="Daum C."/>
            <person name="Ezra D."/>
            <person name="Gonzalez J.B."/>
            <person name="Henrissat B."/>
            <person name="Kuo A."/>
            <person name="Liang C."/>
            <person name="Lipzen A."/>
            <person name="Lutzoni F."/>
            <person name="Magnuson J."/>
            <person name="Mondo S."/>
            <person name="Nolan M."/>
            <person name="Ohm R."/>
            <person name="Pangilinan J."/>
            <person name="Park H.-J."/>
            <person name="Ramirez L."/>
            <person name="Alfaro M."/>
            <person name="Sun H."/>
            <person name="Tritt A."/>
            <person name="Yoshinaga Y."/>
            <person name="Zwiers L.-H."/>
            <person name="Turgeon B.G."/>
            <person name="Goodwin S.B."/>
            <person name="Spatafora J.W."/>
            <person name="Crous P.W."/>
            <person name="Grigoriev I.V."/>
        </authorList>
    </citation>
    <scope>NUCLEOTIDE SEQUENCE</scope>
    <source>
        <strain evidence="3">CBS 342.82</strain>
    </source>
</reference>
<feature type="compositionally biased region" description="Low complexity" evidence="1">
    <location>
        <begin position="112"/>
        <end position="132"/>
    </location>
</feature>
<evidence type="ECO:0000313" key="3">
    <source>
        <dbReference type="RefSeq" id="XP_033454990.1"/>
    </source>
</evidence>
<dbReference type="AlphaFoldDB" id="A0A6J3LRP9"/>
<gene>
    <name evidence="3" type="ORF">K489DRAFT_136177</name>
</gene>
<evidence type="ECO:0000256" key="1">
    <source>
        <dbReference type="SAM" id="MobiDB-lite"/>
    </source>
</evidence>
<organism evidence="3">
    <name type="scientific">Dissoconium aciculare CBS 342.82</name>
    <dbReference type="NCBI Taxonomy" id="1314786"/>
    <lineage>
        <taxon>Eukaryota</taxon>
        <taxon>Fungi</taxon>
        <taxon>Dikarya</taxon>
        <taxon>Ascomycota</taxon>
        <taxon>Pezizomycotina</taxon>
        <taxon>Dothideomycetes</taxon>
        <taxon>Dothideomycetidae</taxon>
        <taxon>Mycosphaerellales</taxon>
        <taxon>Dissoconiaceae</taxon>
        <taxon>Dissoconium</taxon>
    </lineage>
</organism>
<reference evidence="3" key="3">
    <citation type="submission" date="2025-08" db="UniProtKB">
        <authorList>
            <consortium name="RefSeq"/>
        </authorList>
    </citation>
    <scope>IDENTIFICATION</scope>
    <source>
        <strain evidence="3">CBS 342.82</strain>
    </source>
</reference>